<keyword evidence="1" id="KW-0732">Signal</keyword>
<dbReference type="EMBL" id="QKWP01001650">
    <property type="protein sequence ID" value="RIB07470.1"/>
    <property type="molecule type" value="Genomic_DNA"/>
</dbReference>
<evidence type="ECO:0000313" key="2">
    <source>
        <dbReference type="EMBL" id="RIB07470.1"/>
    </source>
</evidence>
<evidence type="ECO:0008006" key="4">
    <source>
        <dbReference type="Google" id="ProtNLM"/>
    </source>
</evidence>
<proteinExistence type="predicted"/>
<dbReference type="OrthoDB" id="2303017at2759"/>
<evidence type="ECO:0000313" key="3">
    <source>
        <dbReference type="Proteomes" id="UP000266673"/>
    </source>
</evidence>
<feature type="signal peptide" evidence="1">
    <location>
        <begin position="1"/>
        <end position="21"/>
    </location>
</feature>
<sequence>MKYIYLFIALICIIHGLTVHAIPHAEYTKRGESCNTNADCSDGAECIDKTCTSTVHPDCCWMPPIYCCGPLKYSP</sequence>
<protein>
    <recommendedName>
        <fullName evidence="4">Granulins domain-containing protein</fullName>
    </recommendedName>
</protein>
<dbReference type="AlphaFoldDB" id="A0A397UB06"/>
<evidence type="ECO:0000256" key="1">
    <source>
        <dbReference type="SAM" id="SignalP"/>
    </source>
</evidence>
<feature type="chain" id="PRO_5017250229" description="Granulins domain-containing protein" evidence="1">
    <location>
        <begin position="22"/>
        <end position="75"/>
    </location>
</feature>
<dbReference type="Proteomes" id="UP000266673">
    <property type="component" value="Unassembled WGS sequence"/>
</dbReference>
<accession>A0A397UB06</accession>
<keyword evidence="3" id="KW-1185">Reference proteome</keyword>
<name>A0A397UB06_9GLOM</name>
<organism evidence="2 3">
    <name type="scientific">Gigaspora rosea</name>
    <dbReference type="NCBI Taxonomy" id="44941"/>
    <lineage>
        <taxon>Eukaryota</taxon>
        <taxon>Fungi</taxon>
        <taxon>Fungi incertae sedis</taxon>
        <taxon>Mucoromycota</taxon>
        <taxon>Glomeromycotina</taxon>
        <taxon>Glomeromycetes</taxon>
        <taxon>Diversisporales</taxon>
        <taxon>Gigasporaceae</taxon>
        <taxon>Gigaspora</taxon>
    </lineage>
</organism>
<reference evidence="2 3" key="1">
    <citation type="submission" date="2018-06" db="EMBL/GenBank/DDBJ databases">
        <title>Comparative genomics reveals the genomic features of Rhizophagus irregularis, R. cerebriforme, R. diaphanum and Gigaspora rosea, and their symbiotic lifestyle signature.</title>
        <authorList>
            <person name="Morin E."/>
            <person name="San Clemente H."/>
            <person name="Chen E.C.H."/>
            <person name="De La Providencia I."/>
            <person name="Hainaut M."/>
            <person name="Kuo A."/>
            <person name="Kohler A."/>
            <person name="Murat C."/>
            <person name="Tang N."/>
            <person name="Roy S."/>
            <person name="Loubradou J."/>
            <person name="Henrissat B."/>
            <person name="Grigoriev I.V."/>
            <person name="Corradi N."/>
            <person name="Roux C."/>
            <person name="Martin F.M."/>
        </authorList>
    </citation>
    <scope>NUCLEOTIDE SEQUENCE [LARGE SCALE GENOMIC DNA]</scope>
    <source>
        <strain evidence="2 3">DAOM 194757</strain>
    </source>
</reference>
<gene>
    <name evidence="2" type="ORF">C2G38_2113666</name>
</gene>
<comment type="caution">
    <text evidence="2">The sequence shown here is derived from an EMBL/GenBank/DDBJ whole genome shotgun (WGS) entry which is preliminary data.</text>
</comment>